<dbReference type="RefSeq" id="WP_379792273.1">
    <property type="nucleotide sequence ID" value="NZ_JBHSQB010000009.1"/>
</dbReference>
<dbReference type="PROSITE" id="PS51257">
    <property type="entry name" value="PROKAR_LIPOPROTEIN"/>
    <property type="match status" value="1"/>
</dbReference>
<evidence type="ECO:0000256" key="1">
    <source>
        <dbReference type="SAM" id="SignalP"/>
    </source>
</evidence>
<feature type="signal peptide" evidence="1">
    <location>
        <begin position="1"/>
        <end position="24"/>
    </location>
</feature>
<reference evidence="3" key="1">
    <citation type="journal article" date="2019" name="Int. J. Syst. Evol. Microbiol.">
        <title>The Global Catalogue of Microorganisms (GCM) 10K type strain sequencing project: providing services to taxonomists for standard genome sequencing and annotation.</title>
        <authorList>
            <consortium name="The Broad Institute Genomics Platform"/>
            <consortium name="The Broad Institute Genome Sequencing Center for Infectious Disease"/>
            <person name="Wu L."/>
            <person name="Ma J."/>
        </authorList>
    </citation>
    <scope>NUCLEOTIDE SEQUENCE [LARGE SCALE GENOMIC DNA]</scope>
    <source>
        <strain evidence="3">CCUG 49679</strain>
    </source>
</reference>
<dbReference type="EMBL" id="JBHSQB010000009">
    <property type="protein sequence ID" value="MFC6097337.1"/>
    <property type="molecule type" value="Genomic_DNA"/>
</dbReference>
<evidence type="ECO:0000313" key="3">
    <source>
        <dbReference type="Proteomes" id="UP001596287"/>
    </source>
</evidence>
<keyword evidence="1" id="KW-0732">Signal</keyword>
<evidence type="ECO:0000313" key="2">
    <source>
        <dbReference type="EMBL" id="MFC6097337.1"/>
    </source>
</evidence>
<proteinExistence type="predicted"/>
<gene>
    <name evidence="2" type="ORF">ACFPVY_11845</name>
</gene>
<sequence>MNLKIKTAVTIAFVFIVSMGSCRAQSDIPFHEQIAFDFYCSEIIGTSQFKEKLKVSTDFNSLFYISAECLKDKIFNEKKIEVYQKSKYFQGYLLDLKRLNKTQFKKVKHINKYSNSNNYVSVSNAYTFNNRIFVQIEELIEKNERTFTFEFDEKGNIIDWCLSSKAMHLSFE</sequence>
<dbReference type="Proteomes" id="UP001596287">
    <property type="component" value="Unassembled WGS sequence"/>
</dbReference>
<protein>
    <submittedName>
        <fullName evidence="2">Uncharacterized protein</fullName>
    </submittedName>
</protein>
<comment type="caution">
    <text evidence="2">The sequence shown here is derived from an EMBL/GenBank/DDBJ whole genome shotgun (WGS) entry which is preliminary data.</text>
</comment>
<name>A0ABW1PRC0_9FLAO</name>
<keyword evidence="3" id="KW-1185">Reference proteome</keyword>
<accession>A0ABW1PRC0</accession>
<feature type="chain" id="PRO_5045338821" evidence="1">
    <location>
        <begin position="25"/>
        <end position="172"/>
    </location>
</feature>
<organism evidence="2 3">
    <name type="scientific">Flavobacterium qiangtangense</name>
    <dbReference type="NCBI Taxonomy" id="1442595"/>
    <lineage>
        <taxon>Bacteria</taxon>
        <taxon>Pseudomonadati</taxon>
        <taxon>Bacteroidota</taxon>
        <taxon>Flavobacteriia</taxon>
        <taxon>Flavobacteriales</taxon>
        <taxon>Flavobacteriaceae</taxon>
        <taxon>Flavobacterium</taxon>
    </lineage>
</organism>